<dbReference type="InterPro" id="IPR029044">
    <property type="entry name" value="Nucleotide-diphossugar_trans"/>
</dbReference>
<dbReference type="AlphaFoldDB" id="A0A1I0U738"/>
<dbReference type="SUPFAM" id="SSF53448">
    <property type="entry name" value="Nucleotide-diphospho-sugar transferases"/>
    <property type="match status" value="1"/>
</dbReference>
<dbReference type="Pfam" id="PF00535">
    <property type="entry name" value="Glycos_transf_2"/>
    <property type="match status" value="1"/>
</dbReference>
<dbReference type="Proteomes" id="UP000198979">
    <property type="component" value="Unassembled WGS sequence"/>
</dbReference>
<keyword evidence="3" id="KW-0808">Transferase</keyword>
<dbReference type="PANTHER" id="PTHR22916:SF3">
    <property type="entry name" value="UDP-GLCNAC:BETAGAL BETA-1,3-N-ACETYLGLUCOSAMINYLTRANSFERASE-LIKE PROTEIN 1"/>
    <property type="match status" value="1"/>
</dbReference>
<dbReference type="EMBL" id="FOJQ01000084">
    <property type="protein sequence ID" value="SFA59026.1"/>
    <property type="molecule type" value="Genomic_DNA"/>
</dbReference>
<dbReference type="STRING" id="150248.SAMN05216169_10843"/>
<evidence type="ECO:0000313" key="3">
    <source>
        <dbReference type="EMBL" id="SFA59026.1"/>
    </source>
</evidence>
<dbReference type="OrthoDB" id="9802649at2"/>
<feature type="domain" description="Glycosyltransferase 2-like" evidence="2">
    <location>
        <begin position="7"/>
        <end position="155"/>
    </location>
</feature>
<sequence length="316" mass="37104">MKEYKVSIAMCTYNGEKYLEEQMNSLVNQSYKPYEIVICDDFSTDNTLNILYSFQSRYKDIKIKIIKNDKNLGVIKNFQKALLNCTGDIIFLSDQDDIWLREKIHKVVNEFKKNKNIKAVFTNAYLIDENSVEQKDTLWDKIKFKENMRNKFKNGQGIDVLLKKDVITGCTLAFDRSYLKDILPLNENFIHDAWIGINLELNSCLGLIDEPLIKYRIHSSQQIGLNKSKRKKVTVNDRYRNALIKLNCILEHSKNLSSLDVEKLGKVYEKKVFYEDRCEPSLKNITMHFLRGNYFRYTSGFKAFVLDLIIALRRKL</sequence>
<evidence type="ECO:0000313" key="4">
    <source>
        <dbReference type="Proteomes" id="UP000198979"/>
    </source>
</evidence>
<name>A0A1I0U738_9BACL</name>
<dbReference type="RefSeq" id="WP_091705080.1">
    <property type="nucleotide sequence ID" value="NZ_FOJQ01000084.1"/>
</dbReference>
<organism evidence="3 4">
    <name type="scientific">Anoxybacillus pushchinoensis</name>
    <dbReference type="NCBI Taxonomy" id="150248"/>
    <lineage>
        <taxon>Bacteria</taxon>
        <taxon>Bacillati</taxon>
        <taxon>Bacillota</taxon>
        <taxon>Bacilli</taxon>
        <taxon>Bacillales</taxon>
        <taxon>Anoxybacillaceae</taxon>
        <taxon>Anoxybacillus</taxon>
    </lineage>
</organism>
<comment type="similarity">
    <text evidence="1">Belongs to the glycosyltransferase 2 family.</text>
</comment>
<dbReference type="GO" id="GO:0016758">
    <property type="term" value="F:hexosyltransferase activity"/>
    <property type="evidence" value="ECO:0007669"/>
    <property type="project" value="UniProtKB-ARBA"/>
</dbReference>
<dbReference type="PANTHER" id="PTHR22916">
    <property type="entry name" value="GLYCOSYLTRANSFERASE"/>
    <property type="match status" value="1"/>
</dbReference>
<evidence type="ECO:0000256" key="1">
    <source>
        <dbReference type="ARBA" id="ARBA00006739"/>
    </source>
</evidence>
<evidence type="ECO:0000259" key="2">
    <source>
        <dbReference type="Pfam" id="PF00535"/>
    </source>
</evidence>
<gene>
    <name evidence="3" type="ORF">SAMN05216169_10843</name>
</gene>
<protein>
    <submittedName>
        <fullName evidence="3">Glycosyl transferase family 2</fullName>
    </submittedName>
</protein>
<dbReference type="Gene3D" id="3.90.550.10">
    <property type="entry name" value="Spore Coat Polysaccharide Biosynthesis Protein SpsA, Chain A"/>
    <property type="match status" value="1"/>
</dbReference>
<keyword evidence="4" id="KW-1185">Reference proteome</keyword>
<proteinExistence type="inferred from homology"/>
<dbReference type="InterPro" id="IPR001173">
    <property type="entry name" value="Glyco_trans_2-like"/>
</dbReference>
<accession>A0A1I0U738</accession>
<reference evidence="4" key="1">
    <citation type="submission" date="2016-10" db="EMBL/GenBank/DDBJ databases">
        <authorList>
            <person name="Varghese N."/>
            <person name="Submissions S."/>
        </authorList>
    </citation>
    <scope>NUCLEOTIDE SEQUENCE [LARGE SCALE GENOMIC DNA]</scope>
    <source>
        <strain evidence="4">K1</strain>
    </source>
</reference>